<dbReference type="Proteomes" id="UP000767334">
    <property type="component" value="Unassembled WGS sequence"/>
</dbReference>
<name>A0ABS2FKN0_9CLOT</name>
<dbReference type="RefSeq" id="WP_204572603.1">
    <property type="nucleotide sequence ID" value="NZ_JACJLL010000124.1"/>
</dbReference>
<dbReference type="InterPro" id="IPR035068">
    <property type="entry name" value="TldD/PmbA_N"/>
</dbReference>
<dbReference type="Pfam" id="PF19289">
    <property type="entry name" value="PmbA_TldD_3rd"/>
    <property type="match status" value="1"/>
</dbReference>
<dbReference type="InterPro" id="IPR045569">
    <property type="entry name" value="Metalloprtase-TldD/E_C"/>
</dbReference>
<reference evidence="5 6" key="1">
    <citation type="journal article" date="2021" name="Sci. Rep.">
        <title>The distribution of antibiotic resistance genes in chicken gut microbiota commensals.</title>
        <authorList>
            <person name="Juricova H."/>
            <person name="Matiasovicova J."/>
            <person name="Kubasova T."/>
            <person name="Cejkova D."/>
            <person name="Rychlik I."/>
        </authorList>
    </citation>
    <scope>NUCLEOTIDE SEQUENCE [LARGE SCALE GENOMIC DNA]</scope>
    <source>
        <strain evidence="5 6">An435</strain>
    </source>
</reference>
<sequence length="452" mass="48927">MELDLFVRSLFKKANEAGFSEYEVYYVDRESLSISVYKSEVEKYNVNNSAGLSFRGKLGDRIGYSYTEILDEDAIDMLVNKAKENVLAIENEDIQFIYDGDKEYKEVSTYYQALENIPADKLIKIALDMEAEAKKYSDKVESFSGCAVSYSSGKYGIINSKGLNLHNKSNILTAYVVPIIKDGDNMYDGFGYVVAKSLDEVNAFEIAKMGVDEALSKVGATSIPSGNYKVIINSDAMVSLISTFAGVFSGDAVQKGLSLLKGKEGEVIASNIVNLVDDPHLENGLASVGFDDEGVATGKTYLIKNGKLESLLHNLKTANKAGVKSTGNGFKASYASPISVSPTNMYIEPGINSLEEMTKKIDKGLIITDFAGLHSGANSITGDFSLAAKGFYIENGVKTKAVEQITVAGNFFTLLKDVEEIGRDLKFPMSSVGSPSILVKELSIAGEGTKNE</sequence>
<evidence type="ECO:0000259" key="3">
    <source>
        <dbReference type="Pfam" id="PF19289"/>
    </source>
</evidence>
<evidence type="ECO:0000313" key="5">
    <source>
        <dbReference type="EMBL" id="MBM6820526.1"/>
    </source>
</evidence>
<proteinExistence type="inferred from homology"/>
<dbReference type="SUPFAM" id="SSF111283">
    <property type="entry name" value="Putative modulator of DNA gyrase, PmbA/TldD"/>
    <property type="match status" value="1"/>
</dbReference>
<evidence type="ECO:0000259" key="2">
    <source>
        <dbReference type="Pfam" id="PF01523"/>
    </source>
</evidence>
<accession>A0ABS2FKN0</accession>
<feature type="domain" description="Metalloprotease TldD/E N-terminal" evidence="2">
    <location>
        <begin position="22"/>
        <end position="85"/>
    </location>
</feature>
<dbReference type="Gene3D" id="3.30.2290.10">
    <property type="entry name" value="PmbA/TldD superfamily"/>
    <property type="match status" value="1"/>
</dbReference>
<dbReference type="Pfam" id="PF19290">
    <property type="entry name" value="PmbA_TldD_2nd"/>
    <property type="match status" value="1"/>
</dbReference>
<comment type="similarity">
    <text evidence="1">Belongs to the peptidase U62 family.</text>
</comment>
<feature type="domain" description="Metalloprotease TldD/E central" evidence="4">
    <location>
        <begin position="114"/>
        <end position="216"/>
    </location>
</feature>
<dbReference type="PANTHER" id="PTHR43421:SF1">
    <property type="entry name" value="METALLOPROTEASE PMBA"/>
    <property type="match status" value="1"/>
</dbReference>
<protein>
    <submittedName>
        <fullName evidence="5">TldD/PmbA family protein</fullName>
    </submittedName>
</protein>
<comment type="caution">
    <text evidence="5">The sequence shown here is derived from an EMBL/GenBank/DDBJ whole genome shotgun (WGS) entry which is preliminary data.</text>
</comment>
<gene>
    <name evidence="5" type="ORF">H6A19_14500</name>
</gene>
<feature type="domain" description="Metalloprotease TldD/E C-terminal" evidence="3">
    <location>
        <begin position="225"/>
        <end position="446"/>
    </location>
</feature>
<organism evidence="5 6">
    <name type="scientific">Clostridium saudiense</name>
    <dbReference type="NCBI Taxonomy" id="1414720"/>
    <lineage>
        <taxon>Bacteria</taxon>
        <taxon>Bacillati</taxon>
        <taxon>Bacillota</taxon>
        <taxon>Clostridia</taxon>
        <taxon>Eubacteriales</taxon>
        <taxon>Clostridiaceae</taxon>
        <taxon>Clostridium</taxon>
    </lineage>
</organism>
<dbReference type="Pfam" id="PF01523">
    <property type="entry name" value="PmbA_TldD_1st"/>
    <property type="match status" value="1"/>
</dbReference>
<evidence type="ECO:0000313" key="6">
    <source>
        <dbReference type="Proteomes" id="UP000767334"/>
    </source>
</evidence>
<dbReference type="InterPro" id="IPR045570">
    <property type="entry name" value="Metalloprtase-TldD/E_cen_dom"/>
</dbReference>
<dbReference type="EMBL" id="JACJLL010000124">
    <property type="protein sequence ID" value="MBM6820526.1"/>
    <property type="molecule type" value="Genomic_DNA"/>
</dbReference>
<keyword evidence="6" id="KW-1185">Reference proteome</keyword>
<dbReference type="PANTHER" id="PTHR43421">
    <property type="entry name" value="METALLOPROTEASE PMBA"/>
    <property type="match status" value="1"/>
</dbReference>
<dbReference type="InterPro" id="IPR002510">
    <property type="entry name" value="Metalloprtase-TldD/E_N"/>
</dbReference>
<dbReference type="InterPro" id="IPR047657">
    <property type="entry name" value="PmbA"/>
</dbReference>
<dbReference type="InterPro" id="IPR036059">
    <property type="entry name" value="TldD/PmbA_sf"/>
</dbReference>
<evidence type="ECO:0000256" key="1">
    <source>
        <dbReference type="ARBA" id="ARBA00005836"/>
    </source>
</evidence>
<evidence type="ECO:0000259" key="4">
    <source>
        <dbReference type="Pfam" id="PF19290"/>
    </source>
</evidence>